<reference evidence="8 9" key="1">
    <citation type="submission" date="2009-12" db="EMBL/GenBank/DDBJ databases">
        <title>Genome Sequence of Prevotella timonensis CRIS 5C-B1.</title>
        <authorList>
            <person name="Durkin A.S."/>
            <person name="Madupu R."/>
            <person name="Torralba M."/>
            <person name="Methe B."/>
            <person name="Sutton G."/>
            <person name="Strausberg R.L."/>
            <person name="Nelson K.E."/>
        </authorList>
    </citation>
    <scope>NUCLEOTIDE SEQUENCE [LARGE SCALE GENOMIC DNA]</scope>
    <source>
        <strain evidence="8 9">CRIS 5C-B1</strain>
    </source>
</reference>
<dbReference type="InterPro" id="IPR015867">
    <property type="entry name" value="N-reg_PII/ATP_PRibTrfase_C"/>
</dbReference>
<dbReference type="InterPro" id="IPR019264">
    <property type="entry name" value="DUF2179"/>
</dbReference>
<dbReference type="PANTHER" id="PTHR33545">
    <property type="entry name" value="UPF0750 MEMBRANE PROTEIN YITT-RELATED"/>
    <property type="match status" value="1"/>
</dbReference>
<evidence type="ECO:0000256" key="3">
    <source>
        <dbReference type="ARBA" id="ARBA00022692"/>
    </source>
</evidence>
<organism evidence="8 9">
    <name type="scientific">Hoylesella timonensis CRIS 5C-B1</name>
    <dbReference type="NCBI Taxonomy" id="679189"/>
    <lineage>
        <taxon>Bacteria</taxon>
        <taxon>Pseudomonadati</taxon>
        <taxon>Bacteroidota</taxon>
        <taxon>Bacteroidia</taxon>
        <taxon>Bacteroidales</taxon>
        <taxon>Prevotellaceae</taxon>
        <taxon>Hoylesella</taxon>
    </lineage>
</organism>
<feature type="transmembrane region" description="Helical" evidence="6">
    <location>
        <begin position="152"/>
        <end position="172"/>
    </location>
</feature>
<protein>
    <recommendedName>
        <fullName evidence="7">DUF2179 domain-containing protein</fullName>
    </recommendedName>
</protein>
<evidence type="ECO:0000256" key="5">
    <source>
        <dbReference type="ARBA" id="ARBA00023136"/>
    </source>
</evidence>
<dbReference type="CDD" id="cd16380">
    <property type="entry name" value="YitT_C"/>
    <property type="match status" value="1"/>
</dbReference>
<dbReference type="Gene3D" id="3.30.70.120">
    <property type="match status" value="1"/>
</dbReference>
<gene>
    <name evidence="8" type="ORF">HMPREF9019_0567</name>
</gene>
<proteinExistence type="predicted"/>
<evidence type="ECO:0000259" key="7">
    <source>
        <dbReference type="Pfam" id="PF10035"/>
    </source>
</evidence>
<dbReference type="eggNOG" id="COG1284">
    <property type="taxonomic scope" value="Bacteria"/>
</dbReference>
<keyword evidence="9" id="KW-1185">Reference proteome</keyword>
<keyword evidence="5 6" id="KW-0472">Membrane</keyword>
<evidence type="ECO:0000256" key="6">
    <source>
        <dbReference type="SAM" id="Phobius"/>
    </source>
</evidence>
<keyword evidence="4 6" id="KW-1133">Transmembrane helix</keyword>
<feature type="transmembrane region" description="Helical" evidence="6">
    <location>
        <begin position="111"/>
        <end position="131"/>
    </location>
</feature>
<keyword evidence="2" id="KW-1003">Cell membrane</keyword>
<dbReference type="InterPro" id="IPR003740">
    <property type="entry name" value="YitT"/>
</dbReference>
<dbReference type="RefSeq" id="WP_008122413.1">
    <property type="nucleotide sequence ID" value="NZ_ADEF01000010.1"/>
</dbReference>
<dbReference type="AlphaFoldDB" id="D1VXB6"/>
<evidence type="ECO:0000256" key="2">
    <source>
        <dbReference type="ARBA" id="ARBA00022475"/>
    </source>
</evidence>
<evidence type="ECO:0000256" key="1">
    <source>
        <dbReference type="ARBA" id="ARBA00004651"/>
    </source>
</evidence>
<keyword evidence="3 6" id="KW-0812">Transmembrane</keyword>
<feature type="transmembrane region" description="Helical" evidence="6">
    <location>
        <begin position="178"/>
        <end position="196"/>
    </location>
</feature>
<name>D1VXB6_9BACT</name>
<dbReference type="PIRSF" id="PIRSF006483">
    <property type="entry name" value="Membrane_protein_YitT"/>
    <property type="match status" value="1"/>
</dbReference>
<dbReference type="GO" id="GO:0005886">
    <property type="term" value="C:plasma membrane"/>
    <property type="evidence" value="ECO:0007669"/>
    <property type="project" value="UniProtKB-SubCell"/>
</dbReference>
<feature type="transmembrane region" description="Helical" evidence="6">
    <location>
        <begin position="78"/>
        <end position="99"/>
    </location>
</feature>
<dbReference type="PANTHER" id="PTHR33545:SF5">
    <property type="entry name" value="UPF0750 MEMBRANE PROTEIN YITT"/>
    <property type="match status" value="1"/>
</dbReference>
<feature type="transmembrane region" description="Helical" evidence="6">
    <location>
        <begin position="12"/>
        <end position="31"/>
    </location>
</feature>
<dbReference type="InterPro" id="IPR051461">
    <property type="entry name" value="UPF0750_membrane"/>
</dbReference>
<dbReference type="Proteomes" id="UP000004001">
    <property type="component" value="Unassembled WGS sequence"/>
</dbReference>
<accession>D1VXB6</accession>
<sequence>MQRKKSTELKDYVILTLAMLIGSIGWTVFLLPNHIGIGGIAGISSVLFWGMNIPVELSYLGFNALLLSFALKILGWRFCLKTIYAALVFSLFVSLMRHLTNDQAIIRDEPFMAAVLGGVLLGSSVGLGLSCNGSTGGTDVIAAMIHKYHDISLGKIILCCDISIITSSYLVLHDWQQVLYGYVVLIVSSACVDKVVNMSRRSVQFFIISDKYKEIGHAINTQVPRGCTTINANGFYSGRDIKMLFVLAKQTESAMIFQTIDEIDPAAFVSQSSVIGVYGLGFDKFKAGRKKKEISHS</sequence>
<comment type="subcellular location">
    <subcellularLocation>
        <location evidence="1">Cell membrane</location>
        <topology evidence="1">Multi-pass membrane protein</topology>
    </subcellularLocation>
</comment>
<evidence type="ECO:0000313" key="9">
    <source>
        <dbReference type="Proteomes" id="UP000004001"/>
    </source>
</evidence>
<evidence type="ECO:0000256" key="4">
    <source>
        <dbReference type="ARBA" id="ARBA00022989"/>
    </source>
</evidence>
<feature type="domain" description="DUF2179" evidence="7">
    <location>
        <begin position="225"/>
        <end position="279"/>
    </location>
</feature>
<comment type="caution">
    <text evidence="8">The sequence shown here is derived from an EMBL/GenBank/DDBJ whole genome shotgun (WGS) entry which is preliminary data.</text>
</comment>
<dbReference type="Pfam" id="PF10035">
    <property type="entry name" value="DUF2179"/>
    <property type="match status" value="1"/>
</dbReference>
<feature type="transmembrane region" description="Helical" evidence="6">
    <location>
        <begin position="37"/>
        <end position="66"/>
    </location>
</feature>
<evidence type="ECO:0000313" key="8">
    <source>
        <dbReference type="EMBL" id="EFA98238.1"/>
    </source>
</evidence>
<dbReference type="Pfam" id="PF02588">
    <property type="entry name" value="YitT_membrane"/>
    <property type="match status" value="1"/>
</dbReference>
<dbReference type="EMBL" id="ADEF01000010">
    <property type="protein sequence ID" value="EFA98238.1"/>
    <property type="molecule type" value="Genomic_DNA"/>
</dbReference>